<evidence type="ECO:0000313" key="2">
    <source>
        <dbReference type="EMBL" id="KKY01332.1"/>
    </source>
</evidence>
<dbReference type="RefSeq" id="WP_046823027.1">
    <property type="nucleotide sequence ID" value="NZ_LBBT01000199.1"/>
</dbReference>
<dbReference type="PATRIC" id="fig|1629550.3.peg.1329"/>
<evidence type="ECO:0008006" key="4">
    <source>
        <dbReference type="Google" id="ProtNLM"/>
    </source>
</evidence>
<feature type="transmembrane region" description="Helical" evidence="1">
    <location>
        <begin position="244"/>
        <end position="265"/>
    </location>
</feature>
<keyword evidence="1" id="KW-0812">Transmembrane</keyword>
<dbReference type="OrthoDB" id="1655249at2"/>
<feature type="transmembrane region" description="Helical" evidence="1">
    <location>
        <begin position="94"/>
        <end position="110"/>
    </location>
</feature>
<comment type="caution">
    <text evidence="2">The sequence shown here is derived from an EMBL/GenBank/DDBJ whole genome shotgun (WGS) entry which is preliminary data.</text>
</comment>
<organism evidence="2 3">
    <name type="scientific">Paraclostridium benzoelyticum</name>
    <dbReference type="NCBI Taxonomy" id="1629550"/>
    <lineage>
        <taxon>Bacteria</taxon>
        <taxon>Bacillati</taxon>
        <taxon>Bacillota</taxon>
        <taxon>Clostridia</taxon>
        <taxon>Peptostreptococcales</taxon>
        <taxon>Peptostreptococcaceae</taxon>
        <taxon>Paraclostridium</taxon>
    </lineage>
</organism>
<keyword evidence="1" id="KW-1133">Transmembrane helix</keyword>
<keyword evidence="3" id="KW-1185">Reference proteome</keyword>
<reference evidence="2 3" key="1">
    <citation type="submission" date="2015-04" db="EMBL/GenBank/DDBJ databases">
        <title>Microcin producing Clostridium sp. JC272T.</title>
        <authorList>
            <person name="Jyothsna T."/>
            <person name="Sasikala C."/>
            <person name="Ramana C."/>
        </authorList>
    </citation>
    <scope>NUCLEOTIDE SEQUENCE [LARGE SCALE GENOMIC DNA]</scope>
    <source>
        <strain evidence="2 3">JC272</strain>
    </source>
</reference>
<keyword evidence="1" id="KW-0472">Membrane</keyword>
<gene>
    <name evidence="2" type="ORF">VN21_09400</name>
</gene>
<evidence type="ECO:0000313" key="3">
    <source>
        <dbReference type="Proteomes" id="UP000034407"/>
    </source>
</evidence>
<feature type="transmembrane region" description="Helical" evidence="1">
    <location>
        <begin position="122"/>
        <end position="143"/>
    </location>
</feature>
<dbReference type="AlphaFoldDB" id="A0A0M3DIY2"/>
<dbReference type="PANTHER" id="PTHR41307">
    <property type="entry name" value="MEMBRANE PROTEIN-RELATED"/>
    <property type="match status" value="1"/>
</dbReference>
<dbReference type="SUPFAM" id="SSF158560">
    <property type="entry name" value="BH3980-like"/>
    <property type="match status" value="1"/>
</dbReference>
<feature type="transmembrane region" description="Helical" evidence="1">
    <location>
        <begin position="155"/>
        <end position="173"/>
    </location>
</feature>
<protein>
    <recommendedName>
        <fullName evidence="4">DUF1129 family protein</fullName>
    </recommendedName>
</protein>
<dbReference type="PANTHER" id="PTHR41307:SF1">
    <property type="entry name" value="MEMBRANE PROTEIN"/>
    <property type="match status" value="1"/>
</dbReference>
<dbReference type="EMBL" id="LBBT01000199">
    <property type="protein sequence ID" value="KKY01332.1"/>
    <property type="molecule type" value="Genomic_DNA"/>
</dbReference>
<feature type="transmembrane region" description="Helical" evidence="1">
    <location>
        <begin position="185"/>
        <end position="206"/>
    </location>
</feature>
<sequence>MQNAKKLIELNNSYRELLSEENKLFYDDILVYIRAKSFLKDETQIEESLLEILTDIIEAQNQEIKAEDYFGRNPREISDDILKNTNKSSFKERFNLFLSCMFIYSLVTLLPNLVNPNESLDVGKFFICFITALLLVSIIFSIIGNTVYSPKEKKFTFALIALFCIYITLVILIEKLLPNTFEIKLVGFIGISIILIFGGIGIIYCLKEKLFHSLLPIIIVSCTLGILSRLSFINFSIVEGPGKIISIVAMVIAFILYYLMSYLYAKE</sequence>
<dbReference type="Proteomes" id="UP000034407">
    <property type="component" value="Unassembled WGS sequence"/>
</dbReference>
<evidence type="ECO:0000256" key="1">
    <source>
        <dbReference type="SAM" id="Phobius"/>
    </source>
</evidence>
<name>A0A0M3DIY2_9FIRM</name>
<accession>A0A0M3DIY2</accession>
<feature type="transmembrane region" description="Helical" evidence="1">
    <location>
        <begin position="213"/>
        <end position="232"/>
    </location>
</feature>
<proteinExistence type="predicted"/>